<evidence type="ECO:0000313" key="1">
    <source>
        <dbReference type="EMBL" id="SJK99191.1"/>
    </source>
</evidence>
<organism evidence="1 2">
    <name type="scientific">Armillaria ostoyae</name>
    <name type="common">Armillaria root rot fungus</name>
    <dbReference type="NCBI Taxonomy" id="47428"/>
    <lineage>
        <taxon>Eukaryota</taxon>
        <taxon>Fungi</taxon>
        <taxon>Dikarya</taxon>
        <taxon>Basidiomycota</taxon>
        <taxon>Agaricomycotina</taxon>
        <taxon>Agaricomycetes</taxon>
        <taxon>Agaricomycetidae</taxon>
        <taxon>Agaricales</taxon>
        <taxon>Marasmiineae</taxon>
        <taxon>Physalacriaceae</taxon>
        <taxon>Armillaria</taxon>
    </lineage>
</organism>
<gene>
    <name evidence="1" type="ORF">ARMOST_02481</name>
</gene>
<dbReference type="EMBL" id="FUEG01000001">
    <property type="protein sequence ID" value="SJK99191.1"/>
    <property type="molecule type" value="Genomic_DNA"/>
</dbReference>
<evidence type="ECO:0000313" key="2">
    <source>
        <dbReference type="Proteomes" id="UP000219338"/>
    </source>
</evidence>
<dbReference type="AlphaFoldDB" id="A0A284QS22"/>
<accession>A0A284QS22</accession>
<name>A0A284QS22_ARMOS</name>
<keyword evidence="2" id="KW-1185">Reference proteome</keyword>
<proteinExistence type="predicted"/>
<reference evidence="2" key="1">
    <citation type="journal article" date="2017" name="Nat. Ecol. Evol.">
        <title>Genome expansion and lineage-specific genetic innovations in the forest pathogenic fungi Armillaria.</title>
        <authorList>
            <person name="Sipos G."/>
            <person name="Prasanna A.N."/>
            <person name="Walter M.C."/>
            <person name="O'Connor E."/>
            <person name="Balint B."/>
            <person name="Krizsan K."/>
            <person name="Kiss B."/>
            <person name="Hess J."/>
            <person name="Varga T."/>
            <person name="Slot J."/>
            <person name="Riley R."/>
            <person name="Boka B."/>
            <person name="Rigling D."/>
            <person name="Barry K."/>
            <person name="Lee J."/>
            <person name="Mihaltcheva S."/>
            <person name="LaButti K."/>
            <person name="Lipzen A."/>
            <person name="Waldron R."/>
            <person name="Moloney N.M."/>
            <person name="Sperisen C."/>
            <person name="Kredics L."/>
            <person name="Vagvoelgyi C."/>
            <person name="Patrignani A."/>
            <person name="Fitzpatrick D."/>
            <person name="Nagy I."/>
            <person name="Doyle S."/>
            <person name="Anderson J.B."/>
            <person name="Grigoriev I.V."/>
            <person name="Gueldener U."/>
            <person name="Muensterkoetter M."/>
            <person name="Nagy L.G."/>
        </authorList>
    </citation>
    <scope>NUCLEOTIDE SEQUENCE [LARGE SCALE GENOMIC DNA]</scope>
    <source>
        <strain evidence="2">C18/9</strain>
    </source>
</reference>
<dbReference type="Proteomes" id="UP000219338">
    <property type="component" value="Unassembled WGS sequence"/>
</dbReference>
<protein>
    <submittedName>
        <fullName evidence="1">Uncharacterized protein</fullName>
    </submittedName>
</protein>
<sequence length="208" mass="23372">MSDEYRLLPSRVLPMFSLPMLSADDHTSVAPHYDELPEYNASLFCVIFQLSQGSSSESVTPGPGSDWYWYHGVVSFIRNISRSRHDPRTPAGLDLIGFVRRACVATHYICHMFNVQRSRRFTRTIRIFAITSACWLRMPGRRTFEDQCGATASLHDEGRCSTYGPLKLRPATPPWHCRELEQSLGNGVVLTTASGAAFVTDQGDYAYS</sequence>